<protein>
    <submittedName>
        <fullName evidence="1">Uncharacterized protein</fullName>
    </submittedName>
</protein>
<evidence type="ECO:0000313" key="1">
    <source>
        <dbReference type="EMBL" id="GIY15475.1"/>
    </source>
</evidence>
<dbReference type="AlphaFoldDB" id="A0AAV4R1W6"/>
<sequence>PLCGGALQGHHQCSAFAFRMYLPMLRSRSVPRNGLLFAQVLARRILLAPREEGDHKISCDVRAFKNCISVLCL</sequence>
<feature type="non-terminal residue" evidence="1">
    <location>
        <position position="1"/>
    </location>
</feature>
<dbReference type="Proteomes" id="UP001054945">
    <property type="component" value="Unassembled WGS sequence"/>
</dbReference>
<gene>
    <name evidence="1" type="ORF">CEXT_587511</name>
</gene>
<evidence type="ECO:0000313" key="2">
    <source>
        <dbReference type="Proteomes" id="UP001054945"/>
    </source>
</evidence>
<keyword evidence="2" id="KW-1185">Reference proteome</keyword>
<dbReference type="EMBL" id="BPLR01007240">
    <property type="protein sequence ID" value="GIY15475.1"/>
    <property type="molecule type" value="Genomic_DNA"/>
</dbReference>
<comment type="caution">
    <text evidence="1">The sequence shown here is derived from an EMBL/GenBank/DDBJ whole genome shotgun (WGS) entry which is preliminary data.</text>
</comment>
<name>A0AAV4R1W6_CAEEX</name>
<reference evidence="1 2" key="1">
    <citation type="submission" date="2021-06" db="EMBL/GenBank/DDBJ databases">
        <title>Caerostris extrusa draft genome.</title>
        <authorList>
            <person name="Kono N."/>
            <person name="Arakawa K."/>
        </authorList>
    </citation>
    <scope>NUCLEOTIDE SEQUENCE [LARGE SCALE GENOMIC DNA]</scope>
</reference>
<organism evidence="1 2">
    <name type="scientific">Caerostris extrusa</name>
    <name type="common">Bark spider</name>
    <name type="synonym">Caerostris bankana</name>
    <dbReference type="NCBI Taxonomy" id="172846"/>
    <lineage>
        <taxon>Eukaryota</taxon>
        <taxon>Metazoa</taxon>
        <taxon>Ecdysozoa</taxon>
        <taxon>Arthropoda</taxon>
        <taxon>Chelicerata</taxon>
        <taxon>Arachnida</taxon>
        <taxon>Araneae</taxon>
        <taxon>Araneomorphae</taxon>
        <taxon>Entelegynae</taxon>
        <taxon>Araneoidea</taxon>
        <taxon>Araneidae</taxon>
        <taxon>Caerostris</taxon>
    </lineage>
</organism>
<proteinExistence type="predicted"/>
<accession>A0AAV4R1W6</accession>